<sequence length="82" mass="9486">MMHTILEGAYRNADYGLIRLTLVNITAHAVIRQMEQTEKSSLQHLFEETIRKVLPISEEAGDRILEQVRNRIFAGKKYRDTG</sequence>
<dbReference type="EMBL" id="BSDR01000001">
    <property type="protein sequence ID" value="GLI34314.1"/>
    <property type="molecule type" value="Genomic_DNA"/>
</dbReference>
<gene>
    <name evidence="1" type="ORF">DAMNIGENAA_17470</name>
</gene>
<accession>A0A9W6D3N8</accession>
<organism evidence="1 2">
    <name type="scientific">Desulforhabdus amnigena</name>
    <dbReference type="NCBI Taxonomy" id="40218"/>
    <lineage>
        <taxon>Bacteria</taxon>
        <taxon>Pseudomonadati</taxon>
        <taxon>Thermodesulfobacteriota</taxon>
        <taxon>Syntrophobacteria</taxon>
        <taxon>Syntrophobacterales</taxon>
        <taxon>Syntrophobacteraceae</taxon>
        <taxon>Desulforhabdus</taxon>
    </lineage>
</organism>
<protein>
    <submittedName>
        <fullName evidence="1">Uncharacterized protein</fullName>
    </submittedName>
</protein>
<proteinExistence type="predicted"/>
<reference evidence="1" key="1">
    <citation type="submission" date="2022-12" db="EMBL/GenBank/DDBJ databases">
        <title>Reference genome sequencing for broad-spectrum identification of bacterial and archaeal isolates by mass spectrometry.</title>
        <authorList>
            <person name="Sekiguchi Y."/>
            <person name="Tourlousse D.M."/>
        </authorList>
    </citation>
    <scope>NUCLEOTIDE SEQUENCE</scope>
    <source>
        <strain evidence="1">ASRB1</strain>
    </source>
</reference>
<name>A0A9W6D3N8_9BACT</name>
<evidence type="ECO:0000313" key="1">
    <source>
        <dbReference type="EMBL" id="GLI34314.1"/>
    </source>
</evidence>
<dbReference type="AlphaFoldDB" id="A0A9W6D3N8"/>
<dbReference type="Proteomes" id="UP001144372">
    <property type="component" value="Unassembled WGS sequence"/>
</dbReference>
<keyword evidence="2" id="KW-1185">Reference proteome</keyword>
<evidence type="ECO:0000313" key="2">
    <source>
        <dbReference type="Proteomes" id="UP001144372"/>
    </source>
</evidence>
<comment type="caution">
    <text evidence="1">The sequence shown here is derived from an EMBL/GenBank/DDBJ whole genome shotgun (WGS) entry which is preliminary data.</text>
</comment>
<dbReference type="RefSeq" id="WP_281793570.1">
    <property type="nucleotide sequence ID" value="NZ_BSDR01000001.1"/>
</dbReference>